<comment type="subcellular location">
    <subcellularLocation>
        <location evidence="3">Cytoplasm</location>
    </subcellularLocation>
    <subcellularLocation>
        <location evidence="2">Nucleus</location>
    </subcellularLocation>
</comment>
<dbReference type="InterPro" id="IPR019474">
    <property type="entry name" value="Ub_conjug_fac_E4_core"/>
</dbReference>
<dbReference type="GO" id="GO:0000209">
    <property type="term" value="P:protein polyubiquitination"/>
    <property type="evidence" value="ECO:0000318"/>
    <property type="project" value="GO_Central"/>
</dbReference>
<dbReference type="GO" id="GO:0000151">
    <property type="term" value="C:ubiquitin ligase complex"/>
    <property type="evidence" value="ECO:0007669"/>
    <property type="project" value="InterPro"/>
</dbReference>
<dbReference type="KEGG" id="smo:SELMODRAFT_142432"/>
<keyword evidence="10" id="KW-0539">Nucleus</keyword>
<evidence type="ECO:0000256" key="7">
    <source>
        <dbReference type="ARBA" id="ARBA00022490"/>
    </source>
</evidence>
<evidence type="ECO:0000259" key="12">
    <source>
        <dbReference type="PROSITE" id="PS51698"/>
    </source>
</evidence>
<dbReference type="GO" id="GO:0005737">
    <property type="term" value="C:cytoplasm"/>
    <property type="evidence" value="ECO:0000318"/>
    <property type="project" value="GO_Central"/>
</dbReference>
<dbReference type="InterPro" id="IPR045132">
    <property type="entry name" value="UBE4"/>
</dbReference>
<dbReference type="InterPro" id="IPR003613">
    <property type="entry name" value="Ubox_domain"/>
</dbReference>
<comment type="similarity">
    <text evidence="5">Belongs to the ubiquitin conjugation factor E4 family.</text>
</comment>
<dbReference type="OMA" id="WLTEIAM"/>
<evidence type="ECO:0000256" key="8">
    <source>
        <dbReference type="ARBA" id="ARBA00022679"/>
    </source>
</evidence>
<evidence type="ECO:0000256" key="9">
    <source>
        <dbReference type="ARBA" id="ARBA00022786"/>
    </source>
</evidence>
<sequence length="1015" mass="115573">MAIPKAERSLQEIEDLMLRRVLQLTLSPPADASNAPSSNLVFLEQIAAELMSEDRPMLLSRDLIERALMDRLTTYFHAREEPLLYLIACYRRAVDEGRKSQAMKDKKSMVWIQETLNQVKELVVSYAGISIIHPGTFPQQELQRNSSKPLSPLLAAMMDESPSSESSGYSGSNLPQGFIEQTIARFQGEELDAIFHGVFIGLRDSVMRLSALGPFQKPLGILVTLVSYPALARALVRHPNFHVRGSNVNGRIFELETILGPFFHIAAVPDLVAFVKGEPDIGRQCFSDASSRRPADILSSCSAIKSCLHHLQDGLHEIVLKLLRSVDTREQVLGFLGDFIEKNAGRAQIQVNPLVNGSTGSFVNLSAVMLKLCDPFLDPPFTKMDKIDLNYVLKNVRVNFSNLTAIHATSEELSRWVDKRNYARIEGFRQAQAQREQEELMRLQSQGASASVVQASVSGQGSFSFICECFFLTARSLNIGPLKAVSDFKTLLQDLSRQKDSLEALKAMQGPGAPADLENTIKNTENNIEQLTQDRYCYEAQFLRDLQLLQECVRFYRLMIVWLVSLVGGFRVPLPAPCPMEFASMPEHFVEDSLEMLLFTARVPKGLEGVPLDEFMSFIVMFMSSPLYVKNPYLRAKMVEVLNAWMPSKNHYAPALSSSLTTLFEGHQLAMDHLVPDLLKLYVDIEFTGSHTQFYDKFNIRHNIAELLEYLWLVPCHHNAWKRIAVTEERGFYLRYLNLLINDSIFLLDESLKKIPELKEMEAERSNVPEWERRPPQERQERLRLFHQIEQHVRSDMILANENVKMLQYTSSEITTPFLLPEMVERIASMLNYFLLQLVITQRKALRIRDPEKYEFRPKELLCQIVEIYANLARGDIHGEFSKAISLDGRSYRDELFKEAIDAIHMINQLPPKTMQDFVLLGEKVKKAVSEAQDTEALLGDVPEEFLDPIQYTLMKDPVILPSSKTTIDRATIQRHLLSDQTDPFNRSLLTADMLVPNVELKARIEEFLRNARKN</sequence>
<evidence type="ECO:0000256" key="3">
    <source>
        <dbReference type="ARBA" id="ARBA00004496"/>
    </source>
</evidence>
<dbReference type="GeneID" id="9655706"/>
<dbReference type="CDD" id="cd16657">
    <property type="entry name" value="RING-Ubox_UBE4A"/>
    <property type="match status" value="1"/>
</dbReference>
<evidence type="ECO:0000313" key="13">
    <source>
        <dbReference type="EMBL" id="EFJ34449.1"/>
    </source>
</evidence>
<feature type="domain" description="U-box" evidence="12">
    <location>
        <begin position="941"/>
        <end position="1015"/>
    </location>
</feature>
<name>D8QZQ6_SELML</name>
<keyword evidence="13" id="KW-0436">Ligase</keyword>
<dbReference type="Gene3D" id="3.30.40.10">
    <property type="entry name" value="Zinc/RING finger domain, C3HC4 (zinc finger)"/>
    <property type="match status" value="1"/>
</dbReference>
<dbReference type="PANTHER" id="PTHR13931:SF2">
    <property type="entry name" value="UBIQUITIN CONJUGATION FACTOR E4 B"/>
    <property type="match status" value="1"/>
</dbReference>
<evidence type="ECO:0000313" key="14">
    <source>
        <dbReference type="Proteomes" id="UP000001514"/>
    </source>
</evidence>
<dbReference type="GO" id="GO:0034450">
    <property type="term" value="F:ubiquitin-ubiquitin ligase activity"/>
    <property type="evidence" value="ECO:0000318"/>
    <property type="project" value="GO_Central"/>
</dbReference>
<dbReference type="OrthoDB" id="20295at2759"/>
<dbReference type="EC" id="2.3.2.27" evidence="6"/>
<organism evidence="14">
    <name type="scientific">Selaginella moellendorffii</name>
    <name type="common">Spikemoss</name>
    <dbReference type="NCBI Taxonomy" id="88036"/>
    <lineage>
        <taxon>Eukaryota</taxon>
        <taxon>Viridiplantae</taxon>
        <taxon>Streptophyta</taxon>
        <taxon>Embryophyta</taxon>
        <taxon>Tracheophyta</taxon>
        <taxon>Lycopodiopsida</taxon>
        <taxon>Selaginellales</taxon>
        <taxon>Selaginellaceae</taxon>
        <taxon>Selaginella</taxon>
    </lineage>
</organism>
<keyword evidence="11" id="KW-0175">Coiled coil</keyword>
<dbReference type="GO" id="GO:0005634">
    <property type="term" value="C:nucleus"/>
    <property type="evidence" value="ECO:0000318"/>
    <property type="project" value="GO_Central"/>
</dbReference>
<keyword evidence="9" id="KW-0833">Ubl conjugation pathway</keyword>
<feature type="coiled-coil region" evidence="11">
    <location>
        <begin position="485"/>
        <end position="541"/>
    </location>
</feature>
<dbReference type="eggNOG" id="KOG2042">
    <property type="taxonomic scope" value="Eukaryota"/>
</dbReference>
<dbReference type="UniPathway" id="UPA00143"/>
<dbReference type="EMBL" id="GL377569">
    <property type="protein sequence ID" value="EFJ34449.1"/>
    <property type="molecule type" value="Genomic_DNA"/>
</dbReference>
<evidence type="ECO:0000256" key="10">
    <source>
        <dbReference type="ARBA" id="ARBA00023242"/>
    </source>
</evidence>
<dbReference type="FunCoup" id="D8QZQ6">
    <property type="interactions" value="5364"/>
</dbReference>
<dbReference type="FunFam" id="3.30.40.10:FF:000055">
    <property type="entry name" value="Ubiquitin conjugation factor e4 a"/>
    <property type="match status" value="1"/>
</dbReference>
<keyword evidence="8" id="KW-0808">Transferase</keyword>
<dbReference type="Gramene" id="EFJ34449">
    <property type="protein sequence ID" value="EFJ34449"/>
    <property type="gene ID" value="SELMODRAFT_142432"/>
</dbReference>
<dbReference type="Pfam" id="PF04564">
    <property type="entry name" value="U-box"/>
    <property type="match status" value="1"/>
</dbReference>
<evidence type="ECO:0000256" key="2">
    <source>
        <dbReference type="ARBA" id="ARBA00004123"/>
    </source>
</evidence>
<dbReference type="AlphaFoldDB" id="D8QZQ6"/>
<evidence type="ECO:0000256" key="5">
    <source>
        <dbReference type="ARBA" id="ARBA00007434"/>
    </source>
</evidence>
<comment type="catalytic activity">
    <reaction evidence="1">
        <text>S-ubiquitinyl-[E2 ubiquitin-conjugating enzyme]-L-cysteine + [acceptor protein]-L-lysine = [E2 ubiquitin-conjugating enzyme]-L-cysteine + N(6)-ubiquitinyl-[acceptor protein]-L-lysine.</text>
        <dbReference type="EC" id="2.3.2.27"/>
    </reaction>
</comment>
<dbReference type="PROSITE" id="PS51698">
    <property type="entry name" value="U_BOX"/>
    <property type="match status" value="1"/>
</dbReference>
<dbReference type="GO" id="GO:0036503">
    <property type="term" value="P:ERAD pathway"/>
    <property type="evidence" value="ECO:0000318"/>
    <property type="project" value="GO_Central"/>
</dbReference>
<accession>D8QZQ6</accession>
<dbReference type="SMART" id="SM00504">
    <property type="entry name" value="Ubox"/>
    <property type="match status" value="1"/>
</dbReference>
<dbReference type="Proteomes" id="UP000001514">
    <property type="component" value="Unassembled WGS sequence"/>
</dbReference>
<evidence type="ECO:0000256" key="1">
    <source>
        <dbReference type="ARBA" id="ARBA00000900"/>
    </source>
</evidence>
<dbReference type="InParanoid" id="D8QZQ6"/>
<dbReference type="STRING" id="88036.D8QZQ6"/>
<dbReference type="Pfam" id="PF10408">
    <property type="entry name" value="Ufd2P_core"/>
    <property type="match status" value="1"/>
</dbReference>
<gene>
    <name evidence="13" type="primary">UFD2-1</name>
    <name evidence="13" type="ORF">SELMODRAFT_142432</name>
</gene>
<comment type="pathway">
    <text evidence="4">Protein modification; protein ubiquitination.</text>
</comment>
<evidence type="ECO:0000256" key="6">
    <source>
        <dbReference type="ARBA" id="ARBA00012483"/>
    </source>
</evidence>
<protein>
    <recommendedName>
        <fullName evidence="6">RING-type E3 ubiquitin transferase</fullName>
        <ecNumber evidence="6">2.3.2.27</ecNumber>
    </recommendedName>
</protein>
<proteinExistence type="inferred from homology"/>
<dbReference type="GO" id="GO:0016874">
    <property type="term" value="F:ligase activity"/>
    <property type="evidence" value="ECO:0007669"/>
    <property type="project" value="UniProtKB-KW"/>
</dbReference>
<evidence type="ECO:0000256" key="4">
    <source>
        <dbReference type="ARBA" id="ARBA00004906"/>
    </source>
</evidence>
<keyword evidence="14" id="KW-1185">Reference proteome</keyword>
<reference evidence="13 14" key="1">
    <citation type="journal article" date="2011" name="Science">
        <title>The Selaginella genome identifies genetic changes associated with the evolution of vascular plants.</title>
        <authorList>
            <person name="Banks J.A."/>
            <person name="Nishiyama T."/>
            <person name="Hasebe M."/>
            <person name="Bowman J.L."/>
            <person name="Gribskov M."/>
            <person name="dePamphilis C."/>
            <person name="Albert V.A."/>
            <person name="Aono N."/>
            <person name="Aoyama T."/>
            <person name="Ambrose B.A."/>
            <person name="Ashton N.W."/>
            <person name="Axtell M.J."/>
            <person name="Barker E."/>
            <person name="Barker M.S."/>
            <person name="Bennetzen J.L."/>
            <person name="Bonawitz N.D."/>
            <person name="Chapple C."/>
            <person name="Cheng C."/>
            <person name="Correa L.G."/>
            <person name="Dacre M."/>
            <person name="DeBarry J."/>
            <person name="Dreyer I."/>
            <person name="Elias M."/>
            <person name="Engstrom E.M."/>
            <person name="Estelle M."/>
            <person name="Feng L."/>
            <person name="Finet C."/>
            <person name="Floyd S.K."/>
            <person name="Frommer W.B."/>
            <person name="Fujita T."/>
            <person name="Gramzow L."/>
            <person name="Gutensohn M."/>
            <person name="Harholt J."/>
            <person name="Hattori M."/>
            <person name="Heyl A."/>
            <person name="Hirai T."/>
            <person name="Hiwatashi Y."/>
            <person name="Ishikawa M."/>
            <person name="Iwata M."/>
            <person name="Karol K.G."/>
            <person name="Koehler B."/>
            <person name="Kolukisaoglu U."/>
            <person name="Kubo M."/>
            <person name="Kurata T."/>
            <person name="Lalonde S."/>
            <person name="Li K."/>
            <person name="Li Y."/>
            <person name="Litt A."/>
            <person name="Lyons E."/>
            <person name="Manning G."/>
            <person name="Maruyama T."/>
            <person name="Michael T.P."/>
            <person name="Mikami K."/>
            <person name="Miyazaki S."/>
            <person name="Morinaga S."/>
            <person name="Murata T."/>
            <person name="Mueller-Roeber B."/>
            <person name="Nelson D.R."/>
            <person name="Obara M."/>
            <person name="Oguri Y."/>
            <person name="Olmstead R.G."/>
            <person name="Onodera N."/>
            <person name="Petersen B.L."/>
            <person name="Pils B."/>
            <person name="Prigge M."/>
            <person name="Rensing S.A."/>
            <person name="Riano-Pachon D.M."/>
            <person name="Roberts A.W."/>
            <person name="Sato Y."/>
            <person name="Scheller H.V."/>
            <person name="Schulz B."/>
            <person name="Schulz C."/>
            <person name="Shakirov E.V."/>
            <person name="Shibagaki N."/>
            <person name="Shinohara N."/>
            <person name="Shippen D.E."/>
            <person name="Soerensen I."/>
            <person name="Sotooka R."/>
            <person name="Sugimoto N."/>
            <person name="Sugita M."/>
            <person name="Sumikawa N."/>
            <person name="Tanurdzic M."/>
            <person name="Theissen G."/>
            <person name="Ulvskov P."/>
            <person name="Wakazuki S."/>
            <person name="Weng J.K."/>
            <person name="Willats W.W."/>
            <person name="Wipf D."/>
            <person name="Wolf P.G."/>
            <person name="Yang L."/>
            <person name="Zimmer A.D."/>
            <person name="Zhu Q."/>
            <person name="Mitros T."/>
            <person name="Hellsten U."/>
            <person name="Loque D."/>
            <person name="Otillar R."/>
            <person name="Salamov A."/>
            <person name="Schmutz J."/>
            <person name="Shapiro H."/>
            <person name="Lindquist E."/>
            <person name="Lucas S."/>
            <person name="Rokhsar D."/>
            <person name="Grigoriev I.V."/>
        </authorList>
    </citation>
    <scope>NUCLEOTIDE SEQUENCE [LARGE SCALE GENOMIC DNA]</scope>
</reference>
<dbReference type="InterPro" id="IPR013083">
    <property type="entry name" value="Znf_RING/FYVE/PHD"/>
</dbReference>
<evidence type="ECO:0000256" key="11">
    <source>
        <dbReference type="SAM" id="Coils"/>
    </source>
</evidence>
<dbReference type="GO" id="GO:0006511">
    <property type="term" value="P:ubiquitin-dependent protein catabolic process"/>
    <property type="evidence" value="ECO:0007669"/>
    <property type="project" value="InterPro"/>
</dbReference>
<dbReference type="PANTHER" id="PTHR13931">
    <property type="entry name" value="UBIQUITINATION FACTOR E4"/>
    <property type="match status" value="1"/>
</dbReference>
<keyword evidence="7" id="KW-0963">Cytoplasm</keyword>
<dbReference type="HOGENOM" id="CLU_003224_2_1_1"/>
<dbReference type="SUPFAM" id="SSF57850">
    <property type="entry name" value="RING/U-box"/>
    <property type="match status" value="1"/>
</dbReference>